<proteinExistence type="predicted"/>
<keyword evidence="1" id="KW-0472">Membrane</keyword>
<reference evidence="3" key="1">
    <citation type="journal article" date="2019" name="Int. J. Syst. Evol. Microbiol.">
        <title>The Global Catalogue of Microorganisms (GCM) 10K type strain sequencing project: providing services to taxonomists for standard genome sequencing and annotation.</title>
        <authorList>
            <consortium name="The Broad Institute Genomics Platform"/>
            <consortium name="The Broad Institute Genome Sequencing Center for Infectious Disease"/>
            <person name="Wu L."/>
            <person name="Ma J."/>
        </authorList>
    </citation>
    <scope>NUCLEOTIDE SEQUENCE [LARGE SCALE GENOMIC DNA]</scope>
    <source>
        <strain evidence="3">CGMCC 4.7204</strain>
    </source>
</reference>
<feature type="transmembrane region" description="Helical" evidence="1">
    <location>
        <begin position="85"/>
        <end position="103"/>
    </location>
</feature>
<feature type="transmembrane region" description="Helical" evidence="1">
    <location>
        <begin position="109"/>
        <end position="129"/>
    </location>
</feature>
<evidence type="ECO:0008006" key="4">
    <source>
        <dbReference type="Google" id="ProtNLM"/>
    </source>
</evidence>
<keyword evidence="1" id="KW-0812">Transmembrane</keyword>
<sequence>MMSSLHRLSPRRAALCLLSGMLATWAFAGALGLIAGVVTLGPAAESRLPWQSPILAGFLLAVVVGLPMTVVALTAADDDPATARTTLTAAVALIGWILVQLVVLREFSWLQPVCVILAVIVAALGAPPLPSRTPVRH</sequence>
<organism evidence="2 3">
    <name type="scientific">Nocardia rhizosphaerae</name>
    <dbReference type="NCBI Taxonomy" id="1691571"/>
    <lineage>
        <taxon>Bacteria</taxon>
        <taxon>Bacillati</taxon>
        <taxon>Actinomycetota</taxon>
        <taxon>Actinomycetes</taxon>
        <taxon>Mycobacteriales</taxon>
        <taxon>Nocardiaceae</taxon>
        <taxon>Nocardia</taxon>
    </lineage>
</organism>
<keyword evidence="1" id="KW-1133">Transmembrane helix</keyword>
<evidence type="ECO:0000256" key="1">
    <source>
        <dbReference type="SAM" id="Phobius"/>
    </source>
</evidence>
<dbReference type="Proteomes" id="UP001595767">
    <property type="component" value="Unassembled WGS sequence"/>
</dbReference>
<gene>
    <name evidence="2" type="ORF">ACFOW8_26270</name>
</gene>
<accession>A0ABV8LD63</accession>
<keyword evidence="3" id="KW-1185">Reference proteome</keyword>
<feature type="transmembrane region" description="Helical" evidence="1">
    <location>
        <begin position="52"/>
        <end position="73"/>
    </location>
</feature>
<dbReference type="RefSeq" id="WP_378554200.1">
    <property type="nucleotide sequence ID" value="NZ_JBHSBA010000015.1"/>
</dbReference>
<protein>
    <recommendedName>
        <fullName evidence="4">Integral membrane protein</fullName>
    </recommendedName>
</protein>
<comment type="caution">
    <text evidence="2">The sequence shown here is derived from an EMBL/GenBank/DDBJ whole genome shotgun (WGS) entry which is preliminary data.</text>
</comment>
<name>A0ABV8LD63_9NOCA</name>
<evidence type="ECO:0000313" key="2">
    <source>
        <dbReference type="EMBL" id="MFC4128438.1"/>
    </source>
</evidence>
<evidence type="ECO:0000313" key="3">
    <source>
        <dbReference type="Proteomes" id="UP001595767"/>
    </source>
</evidence>
<dbReference type="EMBL" id="JBHSBA010000015">
    <property type="protein sequence ID" value="MFC4128438.1"/>
    <property type="molecule type" value="Genomic_DNA"/>
</dbReference>